<dbReference type="OrthoDB" id="4348522at2759"/>
<accession>A0A7J7CB61</accession>
<feature type="region of interest" description="Disordered" evidence="7">
    <location>
        <begin position="1"/>
        <end position="30"/>
    </location>
</feature>
<dbReference type="AlphaFoldDB" id="A0A7J7CB61"/>
<reference evidence="9 10" key="1">
    <citation type="journal article" date="2020" name="Nat. Commun.">
        <title>Genome of Tripterygium wilfordii and identification of cytochrome P450 involved in triptolide biosynthesis.</title>
        <authorList>
            <person name="Tu L."/>
            <person name="Su P."/>
            <person name="Zhang Z."/>
            <person name="Gao L."/>
            <person name="Wang J."/>
            <person name="Hu T."/>
            <person name="Zhou J."/>
            <person name="Zhang Y."/>
            <person name="Zhao Y."/>
            <person name="Liu Y."/>
            <person name="Song Y."/>
            <person name="Tong Y."/>
            <person name="Lu Y."/>
            <person name="Yang J."/>
            <person name="Xu C."/>
            <person name="Jia M."/>
            <person name="Peters R.J."/>
            <person name="Huang L."/>
            <person name="Gao W."/>
        </authorList>
    </citation>
    <scope>NUCLEOTIDE SEQUENCE [LARGE SCALE GENOMIC DNA]</scope>
    <source>
        <strain evidence="10">cv. XIE 37</strain>
        <tissue evidence="9">Leaf</tissue>
    </source>
</reference>
<dbReference type="GO" id="GO:0061630">
    <property type="term" value="F:ubiquitin protein ligase activity"/>
    <property type="evidence" value="ECO:0007669"/>
    <property type="project" value="UniProtKB-EC"/>
</dbReference>
<organism evidence="9 10">
    <name type="scientific">Tripterygium wilfordii</name>
    <name type="common">Thunder God vine</name>
    <dbReference type="NCBI Taxonomy" id="458696"/>
    <lineage>
        <taxon>Eukaryota</taxon>
        <taxon>Viridiplantae</taxon>
        <taxon>Streptophyta</taxon>
        <taxon>Embryophyta</taxon>
        <taxon>Tracheophyta</taxon>
        <taxon>Spermatophyta</taxon>
        <taxon>Magnoliopsida</taxon>
        <taxon>eudicotyledons</taxon>
        <taxon>Gunneridae</taxon>
        <taxon>Pentapetalae</taxon>
        <taxon>rosids</taxon>
        <taxon>fabids</taxon>
        <taxon>Celastrales</taxon>
        <taxon>Celastraceae</taxon>
        <taxon>Tripterygium</taxon>
    </lineage>
</organism>
<comment type="catalytic activity">
    <reaction evidence="1">
        <text>S-ubiquitinyl-[E2 ubiquitin-conjugating enzyme]-L-cysteine + [acceptor protein]-L-lysine = [E2 ubiquitin-conjugating enzyme]-L-cysteine + N(6)-ubiquitinyl-[acceptor protein]-L-lysine.</text>
        <dbReference type="EC" id="2.3.2.27"/>
    </reaction>
</comment>
<dbReference type="InterPro" id="IPR001841">
    <property type="entry name" value="Znf_RING"/>
</dbReference>
<gene>
    <name evidence="9" type="ORF">HS088_TW18G00088</name>
</gene>
<keyword evidence="4 6" id="KW-0863">Zinc-finger</keyword>
<keyword evidence="3" id="KW-0479">Metal-binding</keyword>
<keyword evidence="10" id="KW-1185">Reference proteome</keyword>
<evidence type="ECO:0000256" key="6">
    <source>
        <dbReference type="PROSITE-ProRule" id="PRU00175"/>
    </source>
</evidence>
<comment type="caution">
    <text evidence="9">The sequence shown here is derived from an EMBL/GenBank/DDBJ whole genome shotgun (WGS) entry which is preliminary data.</text>
</comment>
<sequence>MGSLPVRDIQLLTQTETTEAQQRQREREECRRQLMEDAERLMEEGERLQAQFDGVGNGMPMPEEEEDEEEDVEEEILEESVRQEIAVAGSHGMVPATIKSILSLERVGVDDAEEDYSCAICLEELASGSKVCRMPCSHGFHDGCIVRWLMTRHCCPMCRYELPTY</sequence>
<evidence type="ECO:0000256" key="5">
    <source>
        <dbReference type="ARBA" id="ARBA00022833"/>
    </source>
</evidence>
<evidence type="ECO:0000256" key="3">
    <source>
        <dbReference type="ARBA" id="ARBA00022723"/>
    </source>
</evidence>
<dbReference type="Gene3D" id="3.30.40.10">
    <property type="entry name" value="Zinc/RING finger domain, C3HC4 (zinc finger)"/>
    <property type="match status" value="1"/>
</dbReference>
<feature type="domain" description="RING-type" evidence="8">
    <location>
        <begin position="118"/>
        <end position="159"/>
    </location>
</feature>
<evidence type="ECO:0000313" key="10">
    <source>
        <dbReference type="Proteomes" id="UP000593562"/>
    </source>
</evidence>
<dbReference type="PROSITE" id="PS50089">
    <property type="entry name" value="ZF_RING_2"/>
    <property type="match status" value="1"/>
</dbReference>
<keyword evidence="5" id="KW-0862">Zinc</keyword>
<dbReference type="EC" id="2.3.2.27" evidence="2"/>
<feature type="region of interest" description="Disordered" evidence="7">
    <location>
        <begin position="49"/>
        <end position="69"/>
    </location>
</feature>
<dbReference type="Proteomes" id="UP000593562">
    <property type="component" value="Unassembled WGS sequence"/>
</dbReference>
<dbReference type="GO" id="GO:0016567">
    <property type="term" value="P:protein ubiquitination"/>
    <property type="evidence" value="ECO:0007669"/>
    <property type="project" value="TreeGrafter"/>
</dbReference>
<dbReference type="PANTHER" id="PTHR15710">
    <property type="entry name" value="E3 UBIQUITIN-PROTEIN LIGASE PRAJA"/>
    <property type="match status" value="1"/>
</dbReference>
<evidence type="ECO:0000259" key="8">
    <source>
        <dbReference type="PROSITE" id="PS50089"/>
    </source>
</evidence>
<evidence type="ECO:0000256" key="1">
    <source>
        <dbReference type="ARBA" id="ARBA00000900"/>
    </source>
</evidence>
<dbReference type="SUPFAM" id="SSF57850">
    <property type="entry name" value="RING/U-box"/>
    <property type="match status" value="1"/>
</dbReference>
<dbReference type="GO" id="GO:0008270">
    <property type="term" value="F:zinc ion binding"/>
    <property type="evidence" value="ECO:0007669"/>
    <property type="project" value="UniProtKB-KW"/>
</dbReference>
<proteinExistence type="predicted"/>
<evidence type="ECO:0000256" key="4">
    <source>
        <dbReference type="ARBA" id="ARBA00022771"/>
    </source>
</evidence>
<evidence type="ECO:0000313" key="9">
    <source>
        <dbReference type="EMBL" id="KAF5731411.1"/>
    </source>
</evidence>
<dbReference type="InterPro" id="IPR013083">
    <property type="entry name" value="Znf_RING/FYVE/PHD"/>
</dbReference>
<protein>
    <recommendedName>
        <fullName evidence="2">RING-type E3 ubiquitin transferase</fullName>
        <ecNumber evidence="2">2.3.2.27</ecNumber>
    </recommendedName>
</protein>
<dbReference type="PANTHER" id="PTHR15710:SF196">
    <property type="entry name" value="F6A14.12 PROTEIN-RELATED"/>
    <property type="match status" value="1"/>
</dbReference>
<dbReference type="SMART" id="SM00184">
    <property type="entry name" value="RING"/>
    <property type="match status" value="1"/>
</dbReference>
<name>A0A7J7CB61_TRIWF</name>
<dbReference type="CDD" id="cd16454">
    <property type="entry name" value="RING-H2_PA-TM-RING"/>
    <property type="match status" value="1"/>
</dbReference>
<dbReference type="InParanoid" id="A0A7J7CB61"/>
<evidence type="ECO:0000256" key="7">
    <source>
        <dbReference type="SAM" id="MobiDB-lite"/>
    </source>
</evidence>
<dbReference type="EMBL" id="JAAARO010000018">
    <property type="protein sequence ID" value="KAF5731411.1"/>
    <property type="molecule type" value="Genomic_DNA"/>
</dbReference>
<evidence type="ECO:0000256" key="2">
    <source>
        <dbReference type="ARBA" id="ARBA00012483"/>
    </source>
</evidence>
<dbReference type="GO" id="GO:0005737">
    <property type="term" value="C:cytoplasm"/>
    <property type="evidence" value="ECO:0007669"/>
    <property type="project" value="TreeGrafter"/>
</dbReference>
<dbReference type="Pfam" id="PF13639">
    <property type="entry name" value="zf-RING_2"/>
    <property type="match status" value="1"/>
</dbReference>